<dbReference type="EMBL" id="FZQP02002604">
    <property type="protein sequence ID" value="VVC96208.1"/>
    <property type="molecule type" value="Genomic_DNA"/>
</dbReference>
<proteinExistence type="predicted"/>
<dbReference type="AlphaFoldDB" id="A0A5E4QD36"/>
<protein>
    <submittedName>
        <fullName evidence="1">Uncharacterized protein</fullName>
    </submittedName>
</protein>
<reference evidence="1 2" key="1">
    <citation type="submission" date="2017-07" db="EMBL/GenBank/DDBJ databases">
        <authorList>
            <person name="Talla V."/>
            <person name="Backstrom N."/>
        </authorList>
    </citation>
    <scope>NUCLEOTIDE SEQUENCE [LARGE SCALE GENOMIC DNA]</scope>
</reference>
<accession>A0A5E4QD36</accession>
<sequence>MFQFTAVLVLSNTVFLIISLPRDSERYYFERRA</sequence>
<gene>
    <name evidence="1" type="ORF">LSINAPIS_LOCUS7752</name>
</gene>
<evidence type="ECO:0000313" key="1">
    <source>
        <dbReference type="EMBL" id="VVC96208.1"/>
    </source>
</evidence>
<dbReference type="Proteomes" id="UP000324832">
    <property type="component" value="Unassembled WGS sequence"/>
</dbReference>
<keyword evidence="2" id="KW-1185">Reference proteome</keyword>
<name>A0A5E4QD36_9NEOP</name>
<organism evidence="1 2">
    <name type="scientific">Leptidea sinapis</name>
    <dbReference type="NCBI Taxonomy" id="189913"/>
    <lineage>
        <taxon>Eukaryota</taxon>
        <taxon>Metazoa</taxon>
        <taxon>Ecdysozoa</taxon>
        <taxon>Arthropoda</taxon>
        <taxon>Hexapoda</taxon>
        <taxon>Insecta</taxon>
        <taxon>Pterygota</taxon>
        <taxon>Neoptera</taxon>
        <taxon>Endopterygota</taxon>
        <taxon>Lepidoptera</taxon>
        <taxon>Glossata</taxon>
        <taxon>Ditrysia</taxon>
        <taxon>Papilionoidea</taxon>
        <taxon>Pieridae</taxon>
        <taxon>Dismorphiinae</taxon>
        <taxon>Leptidea</taxon>
    </lineage>
</organism>
<evidence type="ECO:0000313" key="2">
    <source>
        <dbReference type="Proteomes" id="UP000324832"/>
    </source>
</evidence>